<evidence type="ECO:0000313" key="2">
    <source>
        <dbReference type="Proteomes" id="UP000051074"/>
    </source>
</evidence>
<reference evidence="1 2" key="1">
    <citation type="journal article" date="2015" name="Genome Announc.">
        <title>Expanding the biotechnology potential of lactobacilli through comparative genomics of 213 strains and associated genera.</title>
        <authorList>
            <person name="Sun Z."/>
            <person name="Harris H.M."/>
            <person name="McCann A."/>
            <person name="Guo C."/>
            <person name="Argimon S."/>
            <person name="Zhang W."/>
            <person name="Yang X."/>
            <person name="Jeffery I.B."/>
            <person name="Cooney J.C."/>
            <person name="Kagawa T.F."/>
            <person name="Liu W."/>
            <person name="Song Y."/>
            <person name="Salvetti E."/>
            <person name="Wrobel A."/>
            <person name="Rasinkangas P."/>
            <person name="Parkhill J."/>
            <person name="Rea M.C."/>
            <person name="O'Sullivan O."/>
            <person name="Ritari J."/>
            <person name="Douillard F.P."/>
            <person name="Paul Ross R."/>
            <person name="Yang R."/>
            <person name="Briner A.E."/>
            <person name="Felis G.E."/>
            <person name="de Vos W.M."/>
            <person name="Barrangou R."/>
            <person name="Klaenhammer T.R."/>
            <person name="Caufield P.W."/>
            <person name="Cui Y."/>
            <person name="Zhang H."/>
            <person name="O'Toole P.W."/>
        </authorList>
    </citation>
    <scope>NUCLEOTIDE SEQUENCE [LARGE SCALE GENOMIC DNA]</scope>
    <source>
        <strain evidence="1 2">DSM 19284</strain>
    </source>
</reference>
<evidence type="ECO:0008006" key="3">
    <source>
        <dbReference type="Google" id="ProtNLM"/>
    </source>
</evidence>
<dbReference type="Proteomes" id="UP000051074">
    <property type="component" value="Unassembled WGS sequence"/>
</dbReference>
<sequence>MCGNFKLTADDLKALDASDGEALNDHGAACYRAGDYARAVEYYRGLQLPPLEGRLQRQRKVVKEAI</sequence>
<organism evidence="1 2">
    <name type="scientific">Lactobacillus equicursoris DSM 19284 = JCM 14600 = CIP 110162</name>
    <dbReference type="NCBI Taxonomy" id="1293597"/>
    <lineage>
        <taxon>Bacteria</taxon>
        <taxon>Bacillati</taxon>
        <taxon>Bacillota</taxon>
        <taxon>Bacilli</taxon>
        <taxon>Lactobacillales</taxon>
        <taxon>Lactobacillaceae</taxon>
        <taxon>Lactobacillus</taxon>
    </lineage>
</organism>
<accession>K0NW89</accession>
<dbReference type="STRING" id="1293597.FC20_GL000144"/>
<proteinExistence type="predicted"/>
<evidence type="ECO:0000313" key="1">
    <source>
        <dbReference type="EMBL" id="KRL02748.1"/>
    </source>
</evidence>
<comment type="caution">
    <text evidence="1">The sequence shown here is derived from an EMBL/GenBank/DDBJ whole genome shotgun (WGS) entry which is preliminary data.</text>
</comment>
<dbReference type="EMBL" id="AZDU01000010">
    <property type="protein sequence ID" value="KRL02748.1"/>
    <property type="molecule type" value="Genomic_DNA"/>
</dbReference>
<keyword evidence="2" id="KW-1185">Reference proteome</keyword>
<dbReference type="AlphaFoldDB" id="K0NW89"/>
<gene>
    <name evidence="1" type="ORF">FC20_GL000144</name>
</gene>
<protein>
    <recommendedName>
        <fullName evidence="3">Tetratricopeptide repeat protein</fullName>
    </recommendedName>
</protein>
<name>K0NW89_9LACO</name>
<dbReference type="RefSeq" id="WP_008460283.1">
    <property type="nucleotide sequence ID" value="NZ_AZDU01000010.1"/>
</dbReference>